<evidence type="ECO:0000313" key="10">
    <source>
        <dbReference type="Proteomes" id="UP000036893"/>
    </source>
</evidence>
<dbReference type="InterPro" id="IPR001138">
    <property type="entry name" value="Zn2Cys6_DnaBD"/>
</dbReference>
<reference evidence="9" key="2">
    <citation type="submission" date="2021-01" db="EMBL/GenBank/DDBJ databases">
        <title>Pan-genome distribution and transcriptional activeness of fungal secondary metabolism genes in Aspergillus section Fumigati.</title>
        <authorList>
            <person name="Takahashi H."/>
            <person name="Umemura M."/>
            <person name="Ninomiya A."/>
            <person name="Kusuya Y."/>
            <person name="Urayama S."/>
            <person name="Shimizu M."/>
            <person name="Watanabe A."/>
            <person name="Kamei K."/>
            <person name="Yaguchi T."/>
            <person name="Hagiwara D."/>
        </authorList>
    </citation>
    <scope>NUCLEOTIDE SEQUENCE</scope>
    <source>
        <strain evidence="9">IFM 46973</strain>
    </source>
</reference>
<dbReference type="CDD" id="cd12148">
    <property type="entry name" value="fungal_TF_MHR"/>
    <property type="match status" value="1"/>
</dbReference>
<evidence type="ECO:0000256" key="3">
    <source>
        <dbReference type="ARBA" id="ARBA00023015"/>
    </source>
</evidence>
<keyword evidence="2" id="KW-0862">Zinc</keyword>
<dbReference type="InterPro" id="IPR036864">
    <property type="entry name" value="Zn2-C6_fun-type_DNA-bd_sf"/>
</dbReference>
<keyword evidence="3" id="KW-0805">Transcription regulation</keyword>
<dbReference type="SMART" id="SM00906">
    <property type="entry name" value="Fungal_trans"/>
    <property type="match status" value="1"/>
</dbReference>
<dbReference type="Proteomes" id="UP000036893">
    <property type="component" value="Unassembled WGS sequence"/>
</dbReference>
<proteinExistence type="predicted"/>
<dbReference type="SMART" id="SM00066">
    <property type="entry name" value="GAL4"/>
    <property type="match status" value="1"/>
</dbReference>
<keyword evidence="1" id="KW-0479">Metal-binding</keyword>
<dbReference type="GO" id="GO:0000978">
    <property type="term" value="F:RNA polymerase II cis-regulatory region sequence-specific DNA binding"/>
    <property type="evidence" value="ECO:0007669"/>
    <property type="project" value="TreeGrafter"/>
</dbReference>
<keyword evidence="5" id="KW-0804">Transcription</keyword>
<keyword evidence="6" id="KW-0539">Nucleus</keyword>
<dbReference type="Pfam" id="PF00172">
    <property type="entry name" value="Zn_clus"/>
    <property type="match status" value="1"/>
</dbReference>
<feature type="region of interest" description="Disordered" evidence="7">
    <location>
        <begin position="371"/>
        <end position="390"/>
    </location>
</feature>
<feature type="compositionally biased region" description="Low complexity" evidence="7">
    <location>
        <begin position="81"/>
        <end position="93"/>
    </location>
</feature>
<dbReference type="PROSITE" id="PS00463">
    <property type="entry name" value="ZN2_CY6_FUNGAL_1"/>
    <property type="match status" value="1"/>
</dbReference>
<feature type="region of interest" description="Disordered" evidence="7">
    <location>
        <begin position="49"/>
        <end position="93"/>
    </location>
</feature>
<evidence type="ECO:0000256" key="5">
    <source>
        <dbReference type="ARBA" id="ARBA00023163"/>
    </source>
</evidence>
<accession>A0A8E0QYM7</accession>
<evidence type="ECO:0000256" key="2">
    <source>
        <dbReference type="ARBA" id="ARBA00022833"/>
    </source>
</evidence>
<dbReference type="Pfam" id="PF04082">
    <property type="entry name" value="Fungal_trans"/>
    <property type="match status" value="1"/>
</dbReference>
<dbReference type="SUPFAM" id="SSF57701">
    <property type="entry name" value="Zn2/Cys6 DNA-binding domain"/>
    <property type="match status" value="1"/>
</dbReference>
<dbReference type="GO" id="GO:0005634">
    <property type="term" value="C:nucleus"/>
    <property type="evidence" value="ECO:0007669"/>
    <property type="project" value="TreeGrafter"/>
</dbReference>
<dbReference type="EMBL" id="BBXM02000008">
    <property type="protein sequence ID" value="GIC93714.1"/>
    <property type="molecule type" value="Genomic_DNA"/>
</dbReference>
<dbReference type="GO" id="GO:0008270">
    <property type="term" value="F:zinc ion binding"/>
    <property type="evidence" value="ECO:0007669"/>
    <property type="project" value="InterPro"/>
</dbReference>
<evidence type="ECO:0000256" key="7">
    <source>
        <dbReference type="SAM" id="MobiDB-lite"/>
    </source>
</evidence>
<dbReference type="InterPro" id="IPR007219">
    <property type="entry name" value="XnlR_reg_dom"/>
</dbReference>
<dbReference type="Gene3D" id="4.10.240.10">
    <property type="entry name" value="Zn(2)-C6 fungal-type DNA-binding domain"/>
    <property type="match status" value="1"/>
</dbReference>
<evidence type="ECO:0000256" key="6">
    <source>
        <dbReference type="ARBA" id="ARBA00023242"/>
    </source>
</evidence>
<feature type="domain" description="Zn(2)-C6 fungal-type" evidence="8">
    <location>
        <begin position="14"/>
        <end position="43"/>
    </location>
</feature>
<organism evidence="9 10">
    <name type="scientific">Aspergillus udagawae</name>
    <dbReference type="NCBI Taxonomy" id="91492"/>
    <lineage>
        <taxon>Eukaryota</taxon>
        <taxon>Fungi</taxon>
        <taxon>Dikarya</taxon>
        <taxon>Ascomycota</taxon>
        <taxon>Pezizomycotina</taxon>
        <taxon>Eurotiomycetes</taxon>
        <taxon>Eurotiomycetidae</taxon>
        <taxon>Eurotiales</taxon>
        <taxon>Aspergillaceae</taxon>
        <taxon>Aspergillus</taxon>
        <taxon>Aspergillus subgen. Fumigati</taxon>
    </lineage>
</organism>
<evidence type="ECO:0000256" key="4">
    <source>
        <dbReference type="ARBA" id="ARBA00023125"/>
    </source>
</evidence>
<sequence length="714" mass="79397">MNAPLYRRRRPAVACIECRRRKVKCDRALPCGPCGNASLLCGYRNSNNGLTPTDPRAGPTATDLSTSTTSEEDGTQNGAVSSSPINLTSSSSGSAGLPPLFPFASRYTFPGDMGMNENEPADLPGRTVSHAKSLGCGKHYIQSSFGQSEHWNFLLHRSDHADIQSLWEQCTHYARIIKSERSFKYYTQLGPPNITNNLLPKSTCDRLVMLYLHTFESVFRVLHIPTFMQQYELYWNNPQGASGAFPSTVALVLAIGACFVSEADADELQLLAPKWIAGAQFWLTESFEKFGIDLSVLQVSALLLLARQTVPDPSELVWISGDFPLRIAVGLGLHKEARIHFPEFSPLESEMRKRLWATILEMSIQSSLDTGMPPSISNDDFDSEPPSNIDDVDASNLSMAADIADGFTQSTIQRMLMHTMPVRLQILRYCNALKKAPGQDYQWVMKLGMQLDTMCHSHTATLQSYQRNTSPDTPKPTEFQIHLLNMLTRRFLLALHSPFAVEAKANQSFYFSRKVLTENALACLSPLQLVPQAPFPGGSLPEDQQHELLRLKVRGGDIIRHMLCHATAILIVELTTELEENAFPIMHSLSRDLFFHAIEEENAFPIMHSLSRDLFFHAIEESMAIFRRRIQAGETSVDIFVLFSCAMAQAKVMKAGLAPQRQTVEPVKDSLNFCCELLKFQAQVSAVSSLGLTQGLQVALESDLGASNLWDSMV</sequence>
<dbReference type="RefSeq" id="XP_043150980.1">
    <property type="nucleotide sequence ID" value="XM_043295045.1"/>
</dbReference>
<keyword evidence="4" id="KW-0238">DNA-binding</keyword>
<comment type="caution">
    <text evidence="9">The sequence shown here is derived from an EMBL/GenBank/DDBJ whole genome shotgun (WGS) entry which is preliminary data.</text>
</comment>
<evidence type="ECO:0000259" key="8">
    <source>
        <dbReference type="PROSITE" id="PS50048"/>
    </source>
</evidence>
<protein>
    <recommendedName>
        <fullName evidence="8">Zn(2)-C6 fungal-type domain-containing protein</fullName>
    </recommendedName>
</protein>
<name>A0A8E0QYM7_9EURO</name>
<dbReference type="InterPro" id="IPR051430">
    <property type="entry name" value="Fungal_TF_Env_Response"/>
</dbReference>
<dbReference type="GO" id="GO:0001228">
    <property type="term" value="F:DNA-binding transcription activator activity, RNA polymerase II-specific"/>
    <property type="evidence" value="ECO:0007669"/>
    <property type="project" value="TreeGrafter"/>
</dbReference>
<reference evidence="9" key="1">
    <citation type="journal article" date="2015" name="Genome Announc.">
        <title>Draft Genome Sequence of the Pathogenic Filamentous Fungus Aspergillus udagawae Strain IFM 46973T.</title>
        <authorList>
            <person name="Kusuya Y."/>
            <person name="Takahashi-Nakaguchi A."/>
            <person name="Takahashi H."/>
            <person name="Yaguchi T."/>
        </authorList>
    </citation>
    <scope>NUCLEOTIDE SEQUENCE</scope>
    <source>
        <strain evidence="9">IFM 46973</strain>
    </source>
</reference>
<evidence type="ECO:0000256" key="1">
    <source>
        <dbReference type="ARBA" id="ARBA00022723"/>
    </source>
</evidence>
<dbReference type="PANTHER" id="PTHR31944:SF129">
    <property type="entry name" value="ASPYRIDONES CLUSTER REGULATOR APDR-RELATED"/>
    <property type="match status" value="1"/>
</dbReference>
<dbReference type="AlphaFoldDB" id="A0A8E0QYM7"/>
<dbReference type="PROSITE" id="PS50048">
    <property type="entry name" value="ZN2_CY6_FUNGAL_2"/>
    <property type="match status" value="1"/>
</dbReference>
<dbReference type="GO" id="GO:0006351">
    <property type="term" value="P:DNA-templated transcription"/>
    <property type="evidence" value="ECO:0007669"/>
    <property type="project" value="InterPro"/>
</dbReference>
<evidence type="ECO:0000313" key="9">
    <source>
        <dbReference type="EMBL" id="GIC93714.1"/>
    </source>
</evidence>
<dbReference type="CDD" id="cd00067">
    <property type="entry name" value="GAL4"/>
    <property type="match status" value="1"/>
</dbReference>
<gene>
    <name evidence="9" type="ORF">Aud_010202</name>
</gene>
<dbReference type="GeneID" id="66997679"/>
<dbReference type="PANTHER" id="PTHR31944">
    <property type="entry name" value="HEME-RESPONSIVE ZINC FINGER TRANSCRIPTION FACTOR HAP1"/>
    <property type="match status" value="1"/>
</dbReference>